<dbReference type="PROSITE" id="PS50931">
    <property type="entry name" value="HTH_LYSR"/>
    <property type="match status" value="1"/>
</dbReference>
<dbReference type="GO" id="GO:0000976">
    <property type="term" value="F:transcription cis-regulatory region binding"/>
    <property type="evidence" value="ECO:0007669"/>
    <property type="project" value="TreeGrafter"/>
</dbReference>
<dbReference type="PANTHER" id="PTHR30126:SF64">
    <property type="entry name" value="HTH-TYPE TRANSCRIPTIONAL REGULATOR CITR"/>
    <property type="match status" value="1"/>
</dbReference>
<dbReference type="Pfam" id="PF03466">
    <property type="entry name" value="LysR_substrate"/>
    <property type="match status" value="1"/>
</dbReference>
<proteinExistence type="inferred from homology"/>
<reference evidence="6 7" key="2">
    <citation type="journal article" date="2010" name="Stand. Genomic Sci.">
        <title>Complete genome sequence of Syntrophothermus lipocalidus type strain (TGB-C1).</title>
        <authorList>
            <person name="Djao O.D."/>
            <person name="Zhang X."/>
            <person name="Lucas S."/>
            <person name="Lapidus A."/>
            <person name="Del Rio T.G."/>
            <person name="Nolan M."/>
            <person name="Tice H."/>
            <person name="Cheng J.F."/>
            <person name="Han C."/>
            <person name="Tapia R."/>
            <person name="Goodwin L."/>
            <person name="Pitluck S."/>
            <person name="Liolios K."/>
            <person name="Ivanova N."/>
            <person name="Mavromatis K."/>
            <person name="Mikhailova N."/>
            <person name="Ovchinnikova G."/>
            <person name="Pati A."/>
            <person name="Brambilla E."/>
            <person name="Chen A."/>
            <person name="Palaniappan K."/>
            <person name="Land M."/>
            <person name="Hauser L."/>
            <person name="Chang Y.J."/>
            <person name="Jeffries C.D."/>
            <person name="Rohde M."/>
            <person name="Sikorski J."/>
            <person name="Spring S."/>
            <person name="Goker M."/>
            <person name="Detter J.C."/>
            <person name="Woyke T."/>
            <person name="Bristow J."/>
            <person name="Eisen J.A."/>
            <person name="Markowitz V."/>
            <person name="Hugenholtz P."/>
            <person name="Kyrpides N.C."/>
            <person name="Klenk H.P."/>
        </authorList>
    </citation>
    <scope>NUCLEOTIDE SEQUENCE [LARGE SCALE GENOMIC DNA]</scope>
    <source>
        <strain evidence="7">DSM 12680 / TGB-C1</strain>
    </source>
</reference>
<dbReference type="InterPro" id="IPR047788">
    <property type="entry name" value="LysR-like_Sec_metab"/>
</dbReference>
<evidence type="ECO:0000256" key="1">
    <source>
        <dbReference type="ARBA" id="ARBA00009437"/>
    </source>
</evidence>
<keyword evidence="7" id="KW-1185">Reference proteome</keyword>
<reference evidence="7" key="1">
    <citation type="journal article" date="2010" name="Stand. Genomic Sci.">
        <title>Complete genome sequence of Syntrophothermus lipocalidus type strain (TGB-C1T).</title>
        <authorList>
            <consortium name="US DOE Joint Genome Institute (JGI-PGF)"/>
            <person name="Djao O."/>
            <person name="Zhang X."/>
            <person name="Lucas S."/>
            <person name="Lapidus A."/>
            <person name="Glavina Del Rio T."/>
            <person name="Nolan M."/>
            <person name="Tice H."/>
            <person name="Cheng J."/>
            <person name="Han C."/>
            <person name="Tapia R."/>
            <person name="Goodwin L."/>
            <person name="Pitluck S."/>
            <person name="Liolios K."/>
            <person name="Ivanova N."/>
            <person name="Mavromatis K."/>
            <person name="Mikhailova N."/>
            <person name="Ovchinnikova G."/>
            <person name="Pati A."/>
            <person name="Brambilla E."/>
            <person name="Chen A."/>
            <person name="Palaniappan K."/>
            <person name="Land M."/>
            <person name="Hauser L."/>
            <person name="Chang Y."/>
            <person name="Jeffries C."/>
            <person name="Rohde M."/>
            <person name="Sikorski J."/>
            <person name="Spring S."/>
            <person name="Goker M."/>
            <person name="Detter J."/>
            <person name="Woyke T."/>
            <person name="Bristow J."/>
            <person name="Eisen J."/>
            <person name="Markowitz V."/>
            <person name="Hugenholtz P."/>
            <person name="Kyrpides N."/>
            <person name="Klenk H."/>
        </authorList>
    </citation>
    <scope>NUCLEOTIDE SEQUENCE [LARGE SCALE GENOMIC DNA]</scope>
    <source>
        <strain evidence="7">DSM 12680 / TGB-C1</strain>
    </source>
</reference>
<comment type="similarity">
    <text evidence="1">Belongs to the LysR transcriptional regulatory family.</text>
</comment>
<dbReference type="AlphaFoldDB" id="D7CNN1"/>
<evidence type="ECO:0000313" key="6">
    <source>
        <dbReference type="EMBL" id="ADI02316.1"/>
    </source>
</evidence>
<dbReference type="KEGG" id="slp:Slip_1553"/>
<evidence type="ECO:0000256" key="4">
    <source>
        <dbReference type="ARBA" id="ARBA00023163"/>
    </source>
</evidence>
<dbReference type="InterPro" id="IPR036390">
    <property type="entry name" value="WH_DNA-bd_sf"/>
</dbReference>
<evidence type="ECO:0000259" key="5">
    <source>
        <dbReference type="PROSITE" id="PS50931"/>
    </source>
</evidence>
<dbReference type="CDD" id="cd08420">
    <property type="entry name" value="PBP2_CysL_like"/>
    <property type="match status" value="1"/>
</dbReference>
<keyword evidence="2" id="KW-0805">Transcription regulation</keyword>
<evidence type="ECO:0000313" key="7">
    <source>
        <dbReference type="Proteomes" id="UP000000378"/>
    </source>
</evidence>
<sequence>MRIDLFKTFVRVIETQNFTKVARELDISQPAVSKQIQALEEMYGVLLLERTGKKLKPTQAGEALYGCAKDILRAVEKTERVMGDLLETRKGRLLLGASTIPGQYIMPSLMTEFKARFPHVAIYMEVGDSEVIMGKVVDKQLDVGVVGAWAGDRRVDFFKWISDELVLVVPEGHRFLEMDGVTVTDALQEPWVFREKGSGTRMTLEDALQGRGIKREDLNVVAELGSTEAVLASVEAGMGISLVSEWAAKKAENSRKIRALKVKDIDFKRNFYVVFPKQKQRRKSVDLFLDFLRKAEIRPAM</sequence>
<dbReference type="RefSeq" id="WP_013175718.1">
    <property type="nucleotide sequence ID" value="NC_014220.1"/>
</dbReference>
<dbReference type="eggNOG" id="COG0583">
    <property type="taxonomic scope" value="Bacteria"/>
</dbReference>
<dbReference type="Gene3D" id="3.40.190.290">
    <property type="match status" value="1"/>
</dbReference>
<dbReference type="Pfam" id="PF00126">
    <property type="entry name" value="HTH_1"/>
    <property type="match status" value="1"/>
</dbReference>
<accession>D7CNN1</accession>
<dbReference type="Gene3D" id="1.10.10.10">
    <property type="entry name" value="Winged helix-like DNA-binding domain superfamily/Winged helix DNA-binding domain"/>
    <property type="match status" value="1"/>
</dbReference>
<feature type="domain" description="HTH lysR-type" evidence="5">
    <location>
        <begin position="1"/>
        <end position="58"/>
    </location>
</feature>
<dbReference type="EMBL" id="CP002048">
    <property type="protein sequence ID" value="ADI02316.1"/>
    <property type="molecule type" value="Genomic_DNA"/>
</dbReference>
<keyword evidence="3" id="KW-0238">DNA-binding</keyword>
<dbReference type="NCBIfam" id="NF040786">
    <property type="entry name" value="LysR_Sec_metab"/>
    <property type="match status" value="1"/>
</dbReference>
<dbReference type="InterPro" id="IPR036388">
    <property type="entry name" value="WH-like_DNA-bd_sf"/>
</dbReference>
<name>D7CNN1_SYNLT</name>
<dbReference type="PRINTS" id="PR00039">
    <property type="entry name" value="HTHLYSR"/>
</dbReference>
<evidence type="ECO:0000256" key="2">
    <source>
        <dbReference type="ARBA" id="ARBA00023015"/>
    </source>
</evidence>
<dbReference type="GO" id="GO:0003700">
    <property type="term" value="F:DNA-binding transcription factor activity"/>
    <property type="evidence" value="ECO:0007669"/>
    <property type="project" value="InterPro"/>
</dbReference>
<dbReference type="InterPro" id="IPR000847">
    <property type="entry name" value="LysR_HTH_N"/>
</dbReference>
<dbReference type="STRING" id="643648.Slip_1553"/>
<dbReference type="SUPFAM" id="SSF46785">
    <property type="entry name" value="Winged helix' DNA-binding domain"/>
    <property type="match status" value="1"/>
</dbReference>
<dbReference type="FunFam" id="1.10.10.10:FF:000001">
    <property type="entry name" value="LysR family transcriptional regulator"/>
    <property type="match status" value="1"/>
</dbReference>
<protein>
    <submittedName>
        <fullName evidence="6">Transcriptional regulator, LysR family</fullName>
    </submittedName>
</protein>
<keyword evidence="4" id="KW-0804">Transcription</keyword>
<dbReference type="Proteomes" id="UP000000378">
    <property type="component" value="Chromosome"/>
</dbReference>
<dbReference type="OrthoDB" id="9785745at2"/>
<organism evidence="6 7">
    <name type="scientific">Syntrophothermus lipocalidus (strain DSM 12680 / TGB-C1)</name>
    <dbReference type="NCBI Taxonomy" id="643648"/>
    <lineage>
        <taxon>Bacteria</taxon>
        <taxon>Bacillati</taxon>
        <taxon>Bacillota</taxon>
        <taxon>Clostridia</taxon>
        <taxon>Eubacteriales</taxon>
        <taxon>Syntrophomonadaceae</taxon>
        <taxon>Syntrophothermus</taxon>
    </lineage>
</organism>
<dbReference type="SUPFAM" id="SSF53850">
    <property type="entry name" value="Periplasmic binding protein-like II"/>
    <property type="match status" value="1"/>
</dbReference>
<gene>
    <name evidence="6" type="ordered locus">Slip_1553</name>
</gene>
<dbReference type="HOGENOM" id="CLU_039613_6_1_9"/>
<dbReference type="InterPro" id="IPR005119">
    <property type="entry name" value="LysR_subst-bd"/>
</dbReference>
<evidence type="ECO:0000256" key="3">
    <source>
        <dbReference type="ARBA" id="ARBA00023125"/>
    </source>
</evidence>
<dbReference type="PANTHER" id="PTHR30126">
    <property type="entry name" value="HTH-TYPE TRANSCRIPTIONAL REGULATOR"/>
    <property type="match status" value="1"/>
</dbReference>